<evidence type="ECO:0000313" key="2">
    <source>
        <dbReference type="EMBL" id="SVA26395.1"/>
    </source>
</evidence>
<feature type="transmembrane region" description="Helical" evidence="1">
    <location>
        <begin position="12"/>
        <end position="34"/>
    </location>
</feature>
<feature type="transmembrane region" description="Helical" evidence="1">
    <location>
        <begin position="84"/>
        <end position="106"/>
    </location>
</feature>
<reference evidence="2" key="1">
    <citation type="submission" date="2018-05" db="EMBL/GenBank/DDBJ databases">
        <authorList>
            <person name="Lanie J.A."/>
            <person name="Ng W.-L."/>
            <person name="Kazmierczak K.M."/>
            <person name="Andrzejewski T.M."/>
            <person name="Davidsen T.M."/>
            <person name="Wayne K.J."/>
            <person name="Tettelin H."/>
            <person name="Glass J.I."/>
            <person name="Rusch D."/>
            <person name="Podicherti R."/>
            <person name="Tsui H.-C.T."/>
            <person name="Winkler M.E."/>
        </authorList>
    </citation>
    <scope>NUCLEOTIDE SEQUENCE</scope>
</reference>
<sequence>VISADALAVVRHVIALFFGVLYVVLGVSLIVGAAEMLPSGMWRVAPLLAPAFIALSLIAFFLGGRRNWRILNDELLVEEARRTAAFGFYLIVLILIPLYLLVLAVHDGDVNPAFVATIPLFGVGIPLLYFCVLDFRGRN</sequence>
<feature type="transmembrane region" description="Helical" evidence="1">
    <location>
        <begin position="40"/>
        <end position="63"/>
    </location>
</feature>
<proteinExistence type="predicted"/>
<protein>
    <submittedName>
        <fullName evidence="2">Uncharacterized protein</fullName>
    </submittedName>
</protein>
<gene>
    <name evidence="2" type="ORF">METZ01_LOCUS79249</name>
</gene>
<feature type="non-terminal residue" evidence="2">
    <location>
        <position position="1"/>
    </location>
</feature>
<name>A0A381UDV4_9ZZZZ</name>
<feature type="transmembrane region" description="Helical" evidence="1">
    <location>
        <begin position="112"/>
        <end position="133"/>
    </location>
</feature>
<evidence type="ECO:0000256" key="1">
    <source>
        <dbReference type="SAM" id="Phobius"/>
    </source>
</evidence>
<dbReference type="AlphaFoldDB" id="A0A381UDV4"/>
<accession>A0A381UDV4</accession>
<keyword evidence="1" id="KW-0812">Transmembrane</keyword>
<organism evidence="2">
    <name type="scientific">marine metagenome</name>
    <dbReference type="NCBI Taxonomy" id="408172"/>
    <lineage>
        <taxon>unclassified sequences</taxon>
        <taxon>metagenomes</taxon>
        <taxon>ecological metagenomes</taxon>
    </lineage>
</organism>
<keyword evidence="1" id="KW-1133">Transmembrane helix</keyword>
<keyword evidence="1" id="KW-0472">Membrane</keyword>
<dbReference type="EMBL" id="UINC01006249">
    <property type="protein sequence ID" value="SVA26395.1"/>
    <property type="molecule type" value="Genomic_DNA"/>
</dbReference>